<dbReference type="EMBL" id="MU006572">
    <property type="protein sequence ID" value="KAF2747592.1"/>
    <property type="molecule type" value="Genomic_DNA"/>
</dbReference>
<gene>
    <name evidence="1" type="ORF">M011DRAFT_48454</name>
</gene>
<keyword evidence="2" id="KW-1185">Reference proteome</keyword>
<evidence type="ECO:0000313" key="1">
    <source>
        <dbReference type="EMBL" id="KAF2747592.1"/>
    </source>
</evidence>
<reference evidence="1" key="1">
    <citation type="journal article" date="2020" name="Stud. Mycol.">
        <title>101 Dothideomycetes genomes: a test case for predicting lifestyles and emergence of pathogens.</title>
        <authorList>
            <person name="Haridas S."/>
            <person name="Albert R."/>
            <person name="Binder M."/>
            <person name="Bloem J."/>
            <person name="Labutti K."/>
            <person name="Salamov A."/>
            <person name="Andreopoulos B."/>
            <person name="Baker S."/>
            <person name="Barry K."/>
            <person name="Bills G."/>
            <person name="Bluhm B."/>
            <person name="Cannon C."/>
            <person name="Castanera R."/>
            <person name="Culley D."/>
            <person name="Daum C."/>
            <person name="Ezra D."/>
            <person name="Gonzalez J."/>
            <person name="Henrissat B."/>
            <person name="Kuo A."/>
            <person name="Liang C."/>
            <person name="Lipzen A."/>
            <person name="Lutzoni F."/>
            <person name="Magnuson J."/>
            <person name="Mondo S."/>
            <person name="Nolan M."/>
            <person name="Ohm R."/>
            <person name="Pangilinan J."/>
            <person name="Park H.-J."/>
            <person name="Ramirez L."/>
            <person name="Alfaro M."/>
            <person name="Sun H."/>
            <person name="Tritt A."/>
            <person name="Yoshinaga Y."/>
            <person name="Zwiers L.-H."/>
            <person name="Turgeon B."/>
            <person name="Goodwin S."/>
            <person name="Spatafora J."/>
            <person name="Crous P."/>
            <person name="Grigoriev I."/>
        </authorList>
    </citation>
    <scope>NUCLEOTIDE SEQUENCE</scope>
    <source>
        <strain evidence="1">CBS 119925</strain>
    </source>
</reference>
<proteinExistence type="predicted"/>
<accession>A0A6A6VAF8</accession>
<dbReference type="Proteomes" id="UP000799440">
    <property type="component" value="Unassembled WGS sequence"/>
</dbReference>
<dbReference type="AlphaFoldDB" id="A0A6A6VAF8"/>
<evidence type="ECO:0000313" key="2">
    <source>
        <dbReference type="Proteomes" id="UP000799440"/>
    </source>
</evidence>
<sequence length="85" mass="9534">MPCSFSPAFPRLFTLPLAEAFLHSCRLTTNCHQQIPIFHVRIEISCNRFVALGNSSAVLRATHALRDSAQNRGCYRDAQSEGKEK</sequence>
<name>A0A6A6VAF8_9PLEO</name>
<organism evidence="1 2">
    <name type="scientific">Sporormia fimetaria CBS 119925</name>
    <dbReference type="NCBI Taxonomy" id="1340428"/>
    <lineage>
        <taxon>Eukaryota</taxon>
        <taxon>Fungi</taxon>
        <taxon>Dikarya</taxon>
        <taxon>Ascomycota</taxon>
        <taxon>Pezizomycotina</taxon>
        <taxon>Dothideomycetes</taxon>
        <taxon>Pleosporomycetidae</taxon>
        <taxon>Pleosporales</taxon>
        <taxon>Sporormiaceae</taxon>
        <taxon>Sporormia</taxon>
    </lineage>
</organism>
<protein>
    <submittedName>
        <fullName evidence="1">Uncharacterized protein</fullName>
    </submittedName>
</protein>